<evidence type="ECO:0000313" key="1">
    <source>
        <dbReference type="EMBL" id="MEE6309748.1"/>
    </source>
</evidence>
<organism evidence="1 2">
    <name type="scientific">Plantactinospora veratri</name>
    <dbReference type="NCBI Taxonomy" id="1436122"/>
    <lineage>
        <taxon>Bacteria</taxon>
        <taxon>Bacillati</taxon>
        <taxon>Actinomycetota</taxon>
        <taxon>Actinomycetes</taxon>
        <taxon>Micromonosporales</taxon>
        <taxon>Micromonosporaceae</taxon>
        <taxon>Plantactinospora</taxon>
    </lineage>
</organism>
<comment type="caution">
    <text evidence="1">The sequence shown here is derived from an EMBL/GenBank/DDBJ whole genome shotgun (WGS) entry which is preliminary data.</text>
</comment>
<dbReference type="SUPFAM" id="SSF109854">
    <property type="entry name" value="DinB/YfiT-like putative metalloenzymes"/>
    <property type="match status" value="1"/>
</dbReference>
<gene>
    <name evidence="1" type="ORF">V1634_23220</name>
</gene>
<dbReference type="InterPro" id="IPR007061">
    <property type="entry name" value="MST-like"/>
</dbReference>
<dbReference type="RefSeq" id="WP_331209988.1">
    <property type="nucleotide sequence ID" value="NZ_JAZGQL010000017.1"/>
</dbReference>
<dbReference type="Pfam" id="PF04978">
    <property type="entry name" value="MST"/>
    <property type="match status" value="1"/>
</dbReference>
<sequence>MSASPERMPATLDDPPVDVSDPRELLLRYLDDPAPTLGRILFHLFQEYARHGGQLDIARELLDGTVGE</sequence>
<evidence type="ECO:0000313" key="2">
    <source>
        <dbReference type="Proteomes" id="UP001339911"/>
    </source>
</evidence>
<keyword evidence="2" id="KW-1185">Reference proteome</keyword>
<protein>
    <submittedName>
        <fullName evidence="1">DUF664 domain-containing protein</fullName>
    </submittedName>
</protein>
<proteinExistence type="predicted"/>
<accession>A0ABU7SII2</accession>
<reference evidence="1 2" key="1">
    <citation type="submission" date="2024-01" db="EMBL/GenBank/DDBJ databases">
        <title>Genome insights into Plantactinospora veratri sp. nov.</title>
        <authorList>
            <person name="Wang L."/>
        </authorList>
    </citation>
    <scope>NUCLEOTIDE SEQUENCE [LARGE SCALE GENOMIC DNA]</scope>
    <source>
        <strain evidence="1 2">NEAU-FHS4</strain>
    </source>
</reference>
<dbReference type="Gene3D" id="1.20.120.450">
    <property type="entry name" value="dinb family like domain"/>
    <property type="match status" value="1"/>
</dbReference>
<dbReference type="EMBL" id="JAZGQL010000017">
    <property type="protein sequence ID" value="MEE6309748.1"/>
    <property type="molecule type" value="Genomic_DNA"/>
</dbReference>
<dbReference type="Proteomes" id="UP001339911">
    <property type="component" value="Unassembled WGS sequence"/>
</dbReference>
<name>A0ABU7SII2_9ACTN</name>
<dbReference type="InterPro" id="IPR034660">
    <property type="entry name" value="DinB/YfiT-like"/>
</dbReference>